<reference evidence="3" key="1">
    <citation type="submission" date="2014-07" db="EMBL/GenBank/DDBJ databases">
        <authorList>
            <person name="Monot Marc"/>
        </authorList>
    </citation>
    <scope>NUCLEOTIDE SEQUENCE</scope>
    <source>
        <strain evidence="3">7032989</strain>
        <strain evidence="1">7032994</strain>
    </source>
</reference>
<dbReference type="EMBL" id="LK932392">
    <property type="protein sequence ID" value="CDS86333.1"/>
    <property type="molecule type" value="Genomic_DNA"/>
</dbReference>
<gene>
    <name evidence="3" type="ORF">BN1095_340155</name>
    <name evidence="2" type="ORF">BN1096_560343</name>
    <name evidence="1" type="ORF">BN1097_540346</name>
</gene>
<protein>
    <submittedName>
        <fullName evidence="3">Uncharacterized protein</fullName>
    </submittedName>
</protein>
<proteinExistence type="predicted"/>
<organism evidence="3">
    <name type="scientific">Clostridioides difficile</name>
    <name type="common">Peptoclostridium difficile</name>
    <dbReference type="NCBI Taxonomy" id="1496"/>
    <lineage>
        <taxon>Bacteria</taxon>
        <taxon>Bacillati</taxon>
        <taxon>Bacillota</taxon>
        <taxon>Clostridia</taxon>
        <taxon>Peptostreptococcales</taxon>
        <taxon>Peptostreptococcaceae</taxon>
        <taxon>Clostridioides</taxon>
    </lineage>
</organism>
<sequence length="63" mass="7610">MVCKCYSLLDNYPIRICFILTKWYVNKNIIDTKKDSENSFILTKWYVNKSHRPPHDTIIIVLY</sequence>
<name>A0A069ANZ9_CLODI</name>
<evidence type="ECO:0000313" key="2">
    <source>
        <dbReference type="EMBL" id="CDS86801.1"/>
    </source>
</evidence>
<dbReference type="EMBL" id="LK932509">
    <property type="protein sequence ID" value="CDS86801.1"/>
    <property type="molecule type" value="Genomic_DNA"/>
</dbReference>
<accession>A0A069ANZ9</accession>
<evidence type="ECO:0000313" key="3">
    <source>
        <dbReference type="EMBL" id="CDT20738.1"/>
    </source>
</evidence>
<evidence type="ECO:0000313" key="1">
    <source>
        <dbReference type="EMBL" id="CDS86333.1"/>
    </source>
</evidence>
<dbReference type="EMBL" id="LK933005">
    <property type="protein sequence ID" value="CDT20738.1"/>
    <property type="molecule type" value="Genomic_DNA"/>
</dbReference>
<dbReference type="AlphaFoldDB" id="A0A069ANZ9"/>